<name>A0A1I6YJK1_9HYPH</name>
<dbReference type="Proteomes" id="UP000183371">
    <property type="component" value="Unassembled WGS sequence"/>
</dbReference>
<sequence>MHDVQKYNDVYAPCMLTVLPKGVKLFSDNASLEQWLRNTWKLKSIEDAERSGKIKLTCKLQIGSVLVEFIYRNNQTFHFLTPPTNIEGAFYICNQLRKDFPDLDGKLIFLSEGEVTHFPFSCEDDELCRRIGFDDEFLDHDLMQQMGLE</sequence>
<organism evidence="1 2">
    <name type="scientific">Pseudovibrio denitrificans</name>
    <dbReference type="NCBI Taxonomy" id="258256"/>
    <lineage>
        <taxon>Bacteria</taxon>
        <taxon>Pseudomonadati</taxon>
        <taxon>Pseudomonadota</taxon>
        <taxon>Alphaproteobacteria</taxon>
        <taxon>Hyphomicrobiales</taxon>
        <taxon>Stappiaceae</taxon>
        <taxon>Pseudovibrio</taxon>
    </lineage>
</organism>
<accession>A0A1I6YJK1</accession>
<evidence type="ECO:0000313" key="2">
    <source>
        <dbReference type="Proteomes" id="UP000183371"/>
    </source>
</evidence>
<keyword evidence="2" id="KW-1185">Reference proteome</keyword>
<dbReference type="RefSeq" id="WP_054783198.1">
    <property type="nucleotide sequence ID" value="NZ_FPBD01000001.1"/>
</dbReference>
<dbReference type="AlphaFoldDB" id="A0A1I6YJK1"/>
<protein>
    <submittedName>
        <fullName evidence="1">Uncharacterized protein</fullName>
    </submittedName>
</protein>
<dbReference type="EMBL" id="FPBD01000001">
    <property type="protein sequence ID" value="SFT50582.1"/>
    <property type="molecule type" value="Genomic_DNA"/>
</dbReference>
<proteinExistence type="predicted"/>
<gene>
    <name evidence="1" type="ORF">SAMN05444141_101918</name>
</gene>
<reference evidence="2" key="1">
    <citation type="submission" date="2016-10" db="EMBL/GenBank/DDBJ databases">
        <authorList>
            <person name="Varghese N."/>
            <person name="Submissions S."/>
        </authorList>
    </citation>
    <scope>NUCLEOTIDE SEQUENCE [LARGE SCALE GENOMIC DNA]</scope>
    <source>
        <strain evidence="2">DSM 17465</strain>
    </source>
</reference>
<evidence type="ECO:0000313" key="1">
    <source>
        <dbReference type="EMBL" id="SFT50582.1"/>
    </source>
</evidence>